<keyword evidence="2" id="KW-0472">Membrane</keyword>
<dbReference type="EMBL" id="JACOOQ010000026">
    <property type="protein sequence ID" value="MBC5641174.1"/>
    <property type="molecule type" value="Genomic_DNA"/>
</dbReference>
<dbReference type="InterPro" id="IPR050570">
    <property type="entry name" value="Cell_wall_metabolism_enzyme"/>
</dbReference>
<dbReference type="CDD" id="cd12797">
    <property type="entry name" value="M23_peptidase"/>
    <property type="match status" value="1"/>
</dbReference>
<name>A0A8I0A7T6_9CLOT</name>
<protein>
    <submittedName>
        <fullName evidence="4">Peptidoglycan DD-metalloendopeptidase family protein</fullName>
    </submittedName>
</protein>
<dbReference type="PANTHER" id="PTHR21666:SF289">
    <property type="entry name" value="L-ALA--D-GLU ENDOPEPTIDASE"/>
    <property type="match status" value="1"/>
</dbReference>
<reference evidence="4" key="1">
    <citation type="submission" date="2020-08" db="EMBL/GenBank/DDBJ databases">
        <title>Genome public.</title>
        <authorList>
            <person name="Liu C."/>
            <person name="Sun Q."/>
        </authorList>
    </citation>
    <scope>NUCLEOTIDE SEQUENCE</scope>
    <source>
        <strain evidence="4">NSJ-42</strain>
    </source>
</reference>
<dbReference type="PROSITE" id="PS51109">
    <property type="entry name" value="G5"/>
    <property type="match status" value="1"/>
</dbReference>
<dbReference type="InterPro" id="IPR011098">
    <property type="entry name" value="G5_dom"/>
</dbReference>
<dbReference type="AlphaFoldDB" id="A0A8I0A7T6"/>
<dbReference type="Pfam" id="PF01551">
    <property type="entry name" value="Peptidase_M23"/>
    <property type="match status" value="1"/>
</dbReference>
<dbReference type="RefSeq" id="WP_186835618.1">
    <property type="nucleotide sequence ID" value="NZ_JACOOQ010000026.1"/>
</dbReference>
<gene>
    <name evidence="4" type="ORF">H8R92_12280</name>
</gene>
<evidence type="ECO:0000259" key="3">
    <source>
        <dbReference type="PROSITE" id="PS51109"/>
    </source>
</evidence>
<dbReference type="PANTHER" id="PTHR21666">
    <property type="entry name" value="PEPTIDASE-RELATED"/>
    <property type="match status" value="1"/>
</dbReference>
<dbReference type="Proteomes" id="UP000662088">
    <property type="component" value="Unassembled WGS sequence"/>
</dbReference>
<dbReference type="SUPFAM" id="SSF51261">
    <property type="entry name" value="Duplicated hybrid motif"/>
    <property type="match status" value="1"/>
</dbReference>
<evidence type="ECO:0000256" key="2">
    <source>
        <dbReference type="SAM" id="Phobius"/>
    </source>
</evidence>
<comment type="caution">
    <text evidence="4">The sequence shown here is derived from an EMBL/GenBank/DDBJ whole genome shotgun (WGS) entry which is preliminary data.</text>
</comment>
<keyword evidence="2" id="KW-0812">Transmembrane</keyword>
<evidence type="ECO:0000256" key="1">
    <source>
        <dbReference type="ARBA" id="ARBA00022729"/>
    </source>
</evidence>
<keyword evidence="5" id="KW-1185">Reference proteome</keyword>
<feature type="domain" description="G5" evidence="3">
    <location>
        <begin position="169"/>
        <end position="249"/>
    </location>
</feature>
<accession>A0A8I0A7T6</accession>
<sequence length="379" mass="42007">MDSKQKDDIKSVLKYTIAIICTIFLVFATKEIIIKNIDIYSLENDTVVGVLSGNTINNNALDDLSTIKCMASSAAIIVDSFNIEVNGYKIQVADSVFGYVSNKEERDEILQKVCLSYINELGIDSKNVLKVYVNNNLKAIPEKVSIAKLESSVEIAENLYDAVVINENLLNMEMEVINNHEEIIAPAVVEEKSDELYMGESILEEGGCGKKVIYTKEHYSGINKISEDIINEVVIKEAKPSVVKKGVKNPYYDGIRFLNNPLKDAVLTSIFGEARTSSYHKGIDLAKNLGEEVHSAYEGTVIFSDYNNGGYGNLVIVQHENDMQTYYAHLNEIYVSKGQYIGTEEVLGTVGTTGYSTGPHLHFELRVGGNPVDPTQYIL</sequence>
<dbReference type="InterPro" id="IPR016047">
    <property type="entry name" value="M23ase_b-sheet_dom"/>
</dbReference>
<organism evidence="4 5">
    <name type="scientific">Clostridium lentum</name>
    <dbReference type="NCBI Taxonomy" id="2763037"/>
    <lineage>
        <taxon>Bacteria</taxon>
        <taxon>Bacillati</taxon>
        <taxon>Bacillota</taxon>
        <taxon>Clostridia</taxon>
        <taxon>Eubacteriales</taxon>
        <taxon>Clostridiaceae</taxon>
        <taxon>Clostridium</taxon>
    </lineage>
</organism>
<keyword evidence="1" id="KW-0732">Signal</keyword>
<dbReference type="Gene3D" id="2.20.230.10">
    <property type="entry name" value="Resuscitation-promoting factor rpfb"/>
    <property type="match status" value="1"/>
</dbReference>
<dbReference type="Gene3D" id="2.70.70.10">
    <property type="entry name" value="Glucose Permease (Domain IIA)"/>
    <property type="match status" value="1"/>
</dbReference>
<evidence type="ECO:0000313" key="5">
    <source>
        <dbReference type="Proteomes" id="UP000662088"/>
    </source>
</evidence>
<keyword evidence="2" id="KW-1133">Transmembrane helix</keyword>
<dbReference type="Pfam" id="PF07501">
    <property type="entry name" value="G5"/>
    <property type="match status" value="1"/>
</dbReference>
<dbReference type="SMART" id="SM01208">
    <property type="entry name" value="G5"/>
    <property type="match status" value="1"/>
</dbReference>
<feature type="transmembrane region" description="Helical" evidence="2">
    <location>
        <begin position="12"/>
        <end position="29"/>
    </location>
</feature>
<dbReference type="InterPro" id="IPR011055">
    <property type="entry name" value="Dup_hybrid_motif"/>
</dbReference>
<proteinExistence type="predicted"/>
<dbReference type="GO" id="GO:0004222">
    <property type="term" value="F:metalloendopeptidase activity"/>
    <property type="evidence" value="ECO:0007669"/>
    <property type="project" value="TreeGrafter"/>
</dbReference>
<evidence type="ECO:0000313" key="4">
    <source>
        <dbReference type="EMBL" id="MBC5641174.1"/>
    </source>
</evidence>